<feature type="region of interest" description="Disordered" evidence="1">
    <location>
        <begin position="626"/>
        <end position="668"/>
    </location>
</feature>
<feature type="region of interest" description="Disordered" evidence="1">
    <location>
        <begin position="32"/>
        <end position="51"/>
    </location>
</feature>
<evidence type="ECO:0000259" key="3">
    <source>
        <dbReference type="Pfam" id="PF18998"/>
    </source>
</evidence>
<gene>
    <name evidence="4" type="ORF">GCM10009760_32020</name>
</gene>
<evidence type="ECO:0000313" key="4">
    <source>
        <dbReference type="EMBL" id="GAA2144480.1"/>
    </source>
</evidence>
<dbReference type="Pfam" id="PF13688">
    <property type="entry name" value="Reprolysin_5"/>
    <property type="match status" value="1"/>
</dbReference>
<name>A0ABP5LE70_9ACTN</name>
<feature type="compositionally biased region" description="Pro residues" evidence="1">
    <location>
        <begin position="627"/>
        <end position="660"/>
    </location>
</feature>
<evidence type="ECO:0000256" key="1">
    <source>
        <dbReference type="SAM" id="MobiDB-lite"/>
    </source>
</evidence>
<protein>
    <recommendedName>
        <fullName evidence="3">Bacterial repeat domain-containing protein</fullName>
    </recommendedName>
</protein>
<keyword evidence="5" id="KW-1185">Reference proteome</keyword>
<dbReference type="Pfam" id="PF18998">
    <property type="entry name" value="Flg_new_2"/>
    <property type="match status" value="2"/>
</dbReference>
<dbReference type="Proteomes" id="UP001422759">
    <property type="component" value="Unassembled WGS sequence"/>
</dbReference>
<dbReference type="PANTHER" id="PTHR48148">
    <property type="entry name" value="KERATINOCYTE PROLINE-RICH PROTEIN"/>
    <property type="match status" value="1"/>
</dbReference>
<feature type="chain" id="PRO_5046455510" description="Bacterial repeat domain-containing protein" evidence="2">
    <location>
        <begin position="24"/>
        <end position="708"/>
    </location>
</feature>
<reference evidence="5" key="1">
    <citation type="journal article" date="2019" name="Int. J. Syst. Evol. Microbiol.">
        <title>The Global Catalogue of Microorganisms (GCM) 10K type strain sequencing project: providing services to taxonomists for standard genome sequencing and annotation.</title>
        <authorList>
            <consortium name="The Broad Institute Genomics Platform"/>
            <consortium name="The Broad Institute Genome Sequencing Center for Infectious Disease"/>
            <person name="Wu L."/>
            <person name="Ma J."/>
        </authorList>
    </citation>
    <scope>NUCLEOTIDE SEQUENCE [LARGE SCALE GENOMIC DNA]</scope>
    <source>
        <strain evidence="5">JCM 14560</strain>
    </source>
</reference>
<dbReference type="RefSeq" id="WP_344465365.1">
    <property type="nucleotide sequence ID" value="NZ_BAAANT010000016.1"/>
</dbReference>
<keyword evidence="2" id="KW-0732">Signal</keyword>
<proteinExistence type="predicted"/>
<feature type="signal peptide" evidence="2">
    <location>
        <begin position="1"/>
        <end position="23"/>
    </location>
</feature>
<feature type="compositionally biased region" description="Low complexity" evidence="1">
    <location>
        <begin position="32"/>
        <end position="41"/>
    </location>
</feature>
<accession>A0ABP5LE70</accession>
<feature type="compositionally biased region" description="Pro residues" evidence="1">
    <location>
        <begin position="190"/>
        <end position="202"/>
    </location>
</feature>
<organism evidence="4 5">
    <name type="scientific">Kitasatospora kazusensis</name>
    <dbReference type="NCBI Taxonomy" id="407974"/>
    <lineage>
        <taxon>Bacteria</taxon>
        <taxon>Bacillati</taxon>
        <taxon>Actinomycetota</taxon>
        <taxon>Actinomycetes</taxon>
        <taxon>Kitasatosporales</taxon>
        <taxon>Streptomycetaceae</taxon>
        <taxon>Kitasatospora</taxon>
    </lineage>
</organism>
<feature type="region of interest" description="Disordered" evidence="1">
    <location>
        <begin position="179"/>
        <end position="233"/>
    </location>
</feature>
<sequence>MPALLALAAVALSAAAGPSAASAGGAAAPRRASAGSRSATGGPAGVGPAGGQRMVLRSADIPWHLAAASRSLLCDPARVAETGPDITLALFPDVTVEVTGGQVRPGPAGAVDWSAQVKGDTDGAADFHFDALCTGPGGAADADAVPVRVVAQISTGGHTYTLATTTPGTAHVAELNPAVSEGAGGEPDDPVPPKGDPAPPSTAPAVAPAPAGTPQADDTPADTRDGASSDCQGAKDVNSIDLAVFYTKEAADTAGGDDQAKAQAQLAVDLVNRGFTNSKLPVRARLVHAGPAADEPGLPTEEDGLGKYWQWASDNGLWKKYAADDIAVFQSVGSGVGYVVQDPKPSDGESMFFKMNISYISNLTFGHELGHNLGLKHDWVTDPAPGNYPYAHGWFPPSKKWRTIMAYPQGCDYCGRINYYSNAEATYEGEPMGAPDSAPEPADAVRMIRKNAPVMAAMQPEKTPAVYCRLTVKPTPNTGGSTTVDIPGPYTRGTLVHATATAKPNYRLIGWSLNGSPLDSAGTDASVSVPVDVDSTLEARYAQLDCALTLRAEPSEGGTVTADRPAPYECGSTVTLTATAASGWQFADWNSEDGPQTRRDAPAPVRQFTLDQDTVVTATFAQAAVVPPAPPAPPTPPTPNPDPSGLNPPLPPKPVPPSPKPELATTGTSVPLVETSLLAGLAVTAGGVLLARLRRKDRGDAPTAREDG</sequence>
<dbReference type="InterPro" id="IPR024079">
    <property type="entry name" value="MetalloPept_cat_dom_sf"/>
</dbReference>
<feature type="domain" description="Bacterial repeat" evidence="3">
    <location>
        <begin position="549"/>
        <end position="623"/>
    </location>
</feature>
<dbReference type="Gene3D" id="3.40.390.10">
    <property type="entry name" value="Collagenase (Catalytic Domain)"/>
    <property type="match status" value="1"/>
</dbReference>
<feature type="compositionally biased region" description="Low complexity" evidence="1">
    <location>
        <begin position="203"/>
        <end position="216"/>
    </location>
</feature>
<dbReference type="PANTHER" id="PTHR48148:SF3">
    <property type="entry name" value="KERATINOCYTE PROLINE-RICH PROTEIN"/>
    <property type="match status" value="1"/>
</dbReference>
<dbReference type="EMBL" id="BAAANT010000016">
    <property type="protein sequence ID" value="GAA2144480.1"/>
    <property type="molecule type" value="Genomic_DNA"/>
</dbReference>
<comment type="caution">
    <text evidence="4">The sequence shown here is derived from an EMBL/GenBank/DDBJ whole genome shotgun (WGS) entry which is preliminary data.</text>
</comment>
<evidence type="ECO:0000256" key="2">
    <source>
        <dbReference type="SAM" id="SignalP"/>
    </source>
</evidence>
<dbReference type="InterPro" id="IPR044060">
    <property type="entry name" value="Bacterial_rp_domain"/>
</dbReference>
<evidence type="ECO:0000313" key="5">
    <source>
        <dbReference type="Proteomes" id="UP001422759"/>
    </source>
</evidence>
<feature type="domain" description="Bacterial repeat" evidence="3">
    <location>
        <begin position="471"/>
        <end position="542"/>
    </location>
</feature>
<dbReference type="SUPFAM" id="SSF55486">
    <property type="entry name" value="Metalloproteases ('zincins'), catalytic domain"/>
    <property type="match status" value="1"/>
</dbReference>